<evidence type="ECO:0000313" key="3">
    <source>
        <dbReference type="Proteomes" id="UP000663923"/>
    </source>
</evidence>
<reference evidence="2 3" key="1">
    <citation type="submission" date="2021-03" db="EMBL/GenBank/DDBJ databases">
        <title>Complete genome of Parasphingorhabdus_sp.JHSY0214.</title>
        <authorList>
            <person name="Yoo J.H."/>
            <person name="Bae J.W."/>
        </authorList>
    </citation>
    <scope>NUCLEOTIDE SEQUENCE [LARGE SCALE GENOMIC DNA]</scope>
    <source>
        <strain evidence="2 3">JHSY0214</strain>
    </source>
</reference>
<dbReference type="Proteomes" id="UP000663923">
    <property type="component" value="Chromosome"/>
</dbReference>
<organism evidence="2 3">
    <name type="scientific">Parasphingorhabdus cellanae</name>
    <dbReference type="NCBI Taxonomy" id="2806553"/>
    <lineage>
        <taxon>Bacteria</taxon>
        <taxon>Pseudomonadati</taxon>
        <taxon>Pseudomonadota</taxon>
        <taxon>Alphaproteobacteria</taxon>
        <taxon>Sphingomonadales</taxon>
        <taxon>Sphingomonadaceae</taxon>
        <taxon>Parasphingorhabdus</taxon>
    </lineage>
</organism>
<feature type="chain" id="PRO_5046759201" evidence="1">
    <location>
        <begin position="29"/>
        <end position="186"/>
    </location>
</feature>
<dbReference type="EMBL" id="CP071794">
    <property type="protein sequence ID" value="QTD56973.1"/>
    <property type="molecule type" value="Genomic_DNA"/>
</dbReference>
<name>A0ABX7T7U8_9SPHN</name>
<protein>
    <submittedName>
        <fullName evidence="2">Uncharacterized protein</fullName>
    </submittedName>
</protein>
<dbReference type="RefSeq" id="WP_207989109.1">
    <property type="nucleotide sequence ID" value="NZ_CP071794.1"/>
</dbReference>
<dbReference type="InterPro" id="IPR016987">
    <property type="entry name" value="UCP023238"/>
</dbReference>
<gene>
    <name evidence="2" type="ORF">J4G78_05235</name>
</gene>
<feature type="signal peptide" evidence="1">
    <location>
        <begin position="1"/>
        <end position="28"/>
    </location>
</feature>
<keyword evidence="3" id="KW-1185">Reference proteome</keyword>
<evidence type="ECO:0000256" key="1">
    <source>
        <dbReference type="SAM" id="SignalP"/>
    </source>
</evidence>
<accession>A0ABX7T7U8</accession>
<keyword evidence="1" id="KW-0732">Signal</keyword>
<proteinExistence type="predicted"/>
<dbReference type="PIRSF" id="PIRSF032038">
    <property type="entry name" value="UCP023238"/>
    <property type="match status" value="1"/>
</dbReference>
<evidence type="ECO:0000313" key="2">
    <source>
        <dbReference type="EMBL" id="QTD56973.1"/>
    </source>
</evidence>
<sequence length="186" mass="20316">MKNGNHKQSSLFIALLCTPIIAATPALAADKDNVAPDPPAIFTELISCKAIVEPEQRLACFDAKVAALETAQSSNQLVIADREQVREARRGLFGLSLPRIKLFDGDKEDGDNVDKIDATISSVRKLRGGKWLIVLDDGAKWQQTEARSMMRSPRAADSIEIKRGSLGSFVAKVNDGRAFKVKRIVN</sequence>